<organism evidence="2 3">
    <name type="scientific">Micromonospora arida</name>
    <dbReference type="NCBI Taxonomy" id="2203715"/>
    <lineage>
        <taxon>Bacteria</taxon>
        <taxon>Bacillati</taxon>
        <taxon>Actinomycetota</taxon>
        <taxon>Actinomycetes</taxon>
        <taxon>Micromonosporales</taxon>
        <taxon>Micromonosporaceae</taxon>
        <taxon>Micromonospora</taxon>
    </lineage>
</organism>
<evidence type="ECO:0000256" key="1">
    <source>
        <dbReference type="SAM" id="MobiDB-lite"/>
    </source>
</evidence>
<keyword evidence="3" id="KW-1185">Reference proteome</keyword>
<feature type="compositionally biased region" description="Basic residues" evidence="1">
    <location>
        <begin position="47"/>
        <end position="56"/>
    </location>
</feature>
<gene>
    <name evidence="2" type="ORF">DLJ58_07285</name>
</gene>
<feature type="region of interest" description="Disordered" evidence="1">
    <location>
        <begin position="1"/>
        <end position="74"/>
    </location>
</feature>
<dbReference type="Proteomes" id="UP000266889">
    <property type="component" value="Unassembled WGS sequence"/>
</dbReference>
<proteinExistence type="predicted"/>
<name>A0A3N9XWH1_9ACTN</name>
<reference evidence="2 3" key="1">
    <citation type="submission" date="2018-05" db="EMBL/GenBank/DDBJ databases">
        <title>Micromonospora from Atacama Desert.</title>
        <authorList>
            <person name="Carro L."/>
            <person name="Goodfellow M."/>
            <person name="Klenk H.-P."/>
        </authorList>
    </citation>
    <scope>NUCLEOTIDE SEQUENCE [LARGE SCALE GENOMIC DNA]</scope>
    <source>
        <strain evidence="2 3">LB32</strain>
    </source>
</reference>
<evidence type="ECO:0000313" key="2">
    <source>
        <dbReference type="EMBL" id="RQX11893.1"/>
    </source>
</evidence>
<evidence type="ECO:0000313" key="3">
    <source>
        <dbReference type="Proteomes" id="UP000266889"/>
    </source>
</evidence>
<comment type="caution">
    <text evidence="2">The sequence shown here is derived from an EMBL/GenBank/DDBJ whole genome shotgun (WGS) entry which is preliminary data.</text>
</comment>
<dbReference type="EMBL" id="QGSY01000129">
    <property type="protein sequence ID" value="RQX11893.1"/>
    <property type="molecule type" value="Genomic_DNA"/>
</dbReference>
<sequence length="74" mass="8212">MRDPSDEQIYAGKPRRPLANAADSLLPGRSPGRARNPAGLADTTRQHLGHARRVRRYSQSWLDKKKPSSCLTAC</sequence>
<dbReference type="AlphaFoldDB" id="A0A3N9XWH1"/>
<accession>A0A3N9XWH1</accession>
<protein>
    <submittedName>
        <fullName evidence="2">Uncharacterized protein</fullName>
    </submittedName>
</protein>